<dbReference type="NCBIfam" id="NF008091">
    <property type="entry name" value="PRK10833.1"/>
    <property type="match status" value="1"/>
</dbReference>
<keyword evidence="3" id="KW-1185">Reference proteome</keyword>
<evidence type="ECO:0000259" key="1">
    <source>
        <dbReference type="Pfam" id="PF05170"/>
    </source>
</evidence>
<dbReference type="PANTHER" id="PTHR30441">
    <property type="entry name" value="DUF748 DOMAIN-CONTAINING PROTEIN"/>
    <property type="match status" value="1"/>
</dbReference>
<protein>
    <submittedName>
        <fullName evidence="2">Outer membrane assembly protein AsmA</fullName>
    </submittedName>
</protein>
<feature type="domain" description="AsmA" evidence="1">
    <location>
        <begin position="241"/>
        <end position="509"/>
    </location>
</feature>
<dbReference type="Pfam" id="PF05170">
    <property type="entry name" value="AsmA"/>
    <property type="match status" value="2"/>
</dbReference>
<proteinExistence type="predicted"/>
<dbReference type="RefSeq" id="WP_264498295.1">
    <property type="nucleotide sequence ID" value="NZ_CP109947.1"/>
</dbReference>
<dbReference type="PANTHER" id="PTHR30441:SF4">
    <property type="entry name" value="PROTEIN ASMA"/>
    <property type="match status" value="1"/>
</dbReference>
<feature type="domain" description="AsmA" evidence="1">
    <location>
        <begin position="6"/>
        <end position="222"/>
    </location>
</feature>
<sequence>MRRFLTTLAILLVVLVAGMTTLVLLVNPNDFRAYMVKQVEERSGYRLQLDSELRWHVWPQLSILSGGMSLSAPGSSAPIVSAENMRLDVQLWPLLSHKLVVKQAMLKGAVIRLTPESEARQTTPGPIAPAGSPSPAEEARWRLDIAKVKVVDSLLVLQRGNNEQINVRDINLAMEQNSARQVSVELSSRITRDQRDLAFSLTADVDLQNFPQQASANITQLDFQLSGAGIPTNGISGAGRVQASYQQQPEKIAFSQLALTTNNSQLSGTGSVTLGDIPHYELALTAEKLDVDSLLGITVTHENNVSEVNAPAVQVKSPAPVISNETTPITLAERLKAFTARVSLQADSVLYRGLDIRQFTLQAENQPGSLEMTTLSGELGDGRFSIPGNVVTTPATTLTLRPELKNIALSQLMTAFALPGNTIDGKVSMAGQFSGNTLALPDLLEQWQGTATLHAQHVRLQGLNIQQMVQMAVARSNGNVRGQERYERYTELQQLEGNIQLSAGKLRLTHLNGHSALLSLSGAGQFDLPARTCDVNVDVSVTQGWQGDDKLIDVLKNTAIPLRVYGSWDKLNYQLQVDQLLRKRLQNELKKRLNEWASQNQQSQKGKDLKQLLDRL</sequence>
<dbReference type="EMBL" id="CP125967">
    <property type="protein sequence ID" value="WWO37641.1"/>
    <property type="molecule type" value="Genomic_DNA"/>
</dbReference>
<dbReference type="InterPro" id="IPR007844">
    <property type="entry name" value="AsmA"/>
</dbReference>
<dbReference type="InterPro" id="IPR052894">
    <property type="entry name" value="AsmA-related"/>
</dbReference>
<evidence type="ECO:0000313" key="3">
    <source>
        <dbReference type="Proteomes" id="UP001379444"/>
    </source>
</evidence>
<name>A0ABZ2G912_9GAMM</name>
<evidence type="ECO:0000313" key="2">
    <source>
        <dbReference type="EMBL" id="WWO37641.1"/>
    </source>
</evidence>
<accession>A0ABZ2G912</accession>
<gene>
    <name evidence="2" type="primary">asmA</name>
    <name evidence="2" type="ORF">QNA12_13920</name>
</gene>
<reference evidence="2 3" key="1">
    <citation type="journal article" date="2024" name="Front. Plant Sci.">
        <title>Comprehensive phenomic and genomic studies of the species, Pectobacterium cacticida and proposal for reclassification as Alcorniella cacticida comb. nov.</title>
        <authorList>
            <person name="Jonca J."/>
            <person name="Pirhonen M."/>
            <person name="Waleron M.M."/>
            <person name="Gawor J."/>
            <person name="Mrozik A."/>
            <person name="Smoktunowicz M."/>
            <person name="Waleron K."/>
            <person name="Waleron M."/>
        </authorList>
    </citation>
    <scope>NUCLEOTIDE SEQUENCE [LARGE SCALE GENOMIC DNA]</scope>
    <source>
        <strain evidence="2 3">DPMP6</strain>
    </source>
</reference>
<organism evidence="2 3">
    <name type="scientific">Pectobacterium cacticida</name>
    <dbReference type="NCBI Taxonomy" id="69221"/>
    <lineage>
        <taxon>Bacteria</taxon>
        <taxon>Pseudomonadati</taxon>
        <taxon>Pseudomonadota</taxon>
        <taxon>Gammaproteobacteria</taxon>
        <taxon>Enterobacterales</taxon>
        <taxon>Pectobacteriaceae</taxon>
        <taxon>Pectobacterium</taxon>
    </lineage>
</organism>
<dbReference type="Proteomes" id="UP001379444">
    <property type="component" value="Chromosome"/>
</dbReference>